<dbReference type="InterPro" id="IPR001356">
    <property type="entry name" value="HD"/>
</dbReference>
<sequence>MEDTPGNRDNQHDGGSSSKKRNCHRHTPTQIQRLESIFKEYPHPDEKMRMKLSRELGITPKQVKFWFQNHRNQMKVQRERLDIFKLRDNNEKMRSENIALREALKKCICPNCGPVTASGDSFFDVQRMRLENLQLKEELDRVSNIAAMYTGKPWG</sequence>
<evidence type="ECO:0000256" key="7">
    <source>
        <dbReference type="ARBA" id="ARBA00023163"/>
    </source>
</evidence>
<proteinExistence type="inferred from homology"/>
<dbReference type="GO" id="GO:0000981">
    <property type="term" value="F:DNA-binding transcription factor activity, RNA polymerase II-specific"/>
    <property type="evidence" value="ECO:0007669"/>
    <property type="project" value="InterPro"/>
</dbReference>
<dbReference type="SMART" id="SM00389">
    <property type="entry name" value="HOX"/>
    <property type="match status" value="1"/>
</dbReference>
<evidence type="ECO:0000256" key="4">
    <source>
        <dbReference type="ARBA" id="ARBA00023054"/>
    </source>
</evidence>
<evidence type="ECO:0000259" key="12">
    <source>
        <dbReference type="PROSITE" id="PS50071"/>
    </source>
</evidence>
<dbReference type="PANTHER" id="PTHR45654">
    <property type="entry name" value="HOMEOBOX-LEUCINE ZIPPER PROTEIN MERISTEM L1"/>
    <property type="match status" value="1"/>
</dbReference>
<gene>
    <name evidence="13" type="ORF">LLUT_LOCUS794</name>
</gene>
<evidence type="ECO:0000256" key="5">
    <source>
        <dbReference type="ARBA" id="ARBA00023125"/>
    </source>
</evidence>
<evidence type="ECO:0000256" key="8">
    <source>
        <dbReference type="ARBA" id="ARBA00023242"/>
    </source>
</evidence>
<dbReference type="CDD" id="cd00086">
    <property type="entry name" value="homeodomain"/>
    <property type="match status" value="1"/>
</dbReference>
<evidence type="ECO:0000256" key="2">
    <source>
        <dbReference type="ARBA" id="ARBA00006789"/>
    </source>
</evidence>
<feature type="region of interest" description="Disordered" evidence="11">
    <location>
        <begin position="1"/>
        <end position="27"/>
    </location>
</feature>
<keyword evidence="6 9" id="KW-0371">Homeobox</keyword>
<dbReference type="Pfam" id="PF00046">
    <property type="entry name" value="Homeodomain"/>
    <property type="match status" value="1"/>
</dbReference>
<dbReference type="InterPro" id="IPR042160">
    <property type="entry name" value="HD-Zip_IV"/>
</dbReference>
<feature type="domain" description="Homeobox" evidence="12">
    <location>
        <begin position="17"/>
        <end position="77"/>
    </location>
</feature>
<keyword evidence="7" id="KW-0804">Transcription</keyword>
<keyword evidence="8 9" id="KW-0539">Nucleus</keyword>
<dbReference type="PROSITE" id="PS50071">
    <property type="entry name" value="HOMEOBOX_2"/>
    <property type="match status" value="1"/>
</dbReference>
<evidence type="ECO:0000256" key="10">
    <source>
        <dbReference type="RuleBase" id="RU000682"/>
    </source>
</evidence>
<dbReference type="InterPro" id="IPR009057">
    <property type="entry name" value="Homeodomain-like_sf"/>
</dbReference>
<evidence type="ECO:0000313" key="14">
    <source>
        <dbReference type="Proteomes" id="UP001497480"/>
    </source>
</evidence>
<comment type="caution">
    <text evidence="13">The sequence shown here is derived from an EMBL/GenBank/DDBJ whole genome shotgun (WGS) entry which is preliminary data.</text>
</comment>
<dbReference type="PROSITE" id="PS00027">
    <property type="entry name" value="HOMEOBOX_1"/>
    <property type="match status" value="1"/>
</dbReference>
<feature type="DNA-binding region" description="Homeobox" evidence="9">
    <location>
        <begin position="19"/>
        <end position="78"/>
    </location>
</feature>
<keyword evidence="14" id="KW-1185">Reference proteome</keyword>
<dbReference type="Proteomes" id="UP001497480">
    <property type="component" value="Unassembled WGS sequence"/>
</dbReference>
<evidence type="ECO:0000313" key="13">
    <source>
        <dbReference type="EMBL" id="CAL0299734.1"/>
    </source>
</evidence>
<feature type="compositionally biased region" description="Basic and acidic residues" evidence="11">
    <location>
        <begin position="1"/>
        <end position="12"/>
    </location>
</feature>
<comment type="similarity">
    <text evidence="2">Belongs to the HD-ZIP homeobox family. Class IV subfamily.</text>
</comment>
<dbReference type="EMBL" id="CAXHTB010000001">
    <property type="protein sequence ID" value="CAL0299734.1"/>
    <property type="molecule type" value="Genomic_DNA"/>
</dbReference>
<evidence type="ECO:0000256" key="1">
    <source>
        <dbReference type="ARBA" id="ARBA00004123"/>
    </source>
</evidence>
<protein>
    <recommendedName>
        <fullName evidence="12">Homeobox domain-containing protein</fullName>
    </recommendedName>
</protein>
<dbReference type="Gene3D" id="1.10.10.60">
    <property type="entry name" value="Homeodomain-like"/>
    <property type="match status" value="1"/>
</dbReference>
<evidence type="ECO:0000256" key="3">
    <source>
        <dbReference type="ARBA" id="ARBA00023015"/>
    </source>
</evidence>
<keyword evidence="3" id="KW-0805">Transcription regulation</keyword>
<dbReference type="FunFam" id="1.10.10.60:FF:000229">
    <property type="entry name" value="Homeobox-leucine zipper protein HDG1"/>
    <property type="match status" value="1"/>
</dbReference>
<accession>A0AAV1VRW4</accession>
<keyword evidence="4" id="KW-0175">Coiled coil</keyword>
<dbReference type="SUPFAM" id="SSF46689">
    <property type="entry name" value="Homeodomain-like"/>
    <property type="match status" value="1"/>
</dbReference>
<keyword evidence="5 9" id="KW-0238">DNA-binding</keyword>
<comment type="subcellular location">
    <subcellularLocation>
        <location evidence="1 9 10">Nucleus</location>
    </subcellularLocation>
</comment>
<evidence type="ECO:0000256" key="11">
    <source>
        <dbReference type="SAM" id="MobiDB-lite"/>
    </source>
</evidence>
<dbReference type="GO" id="GO:0005634">
    <property type="term" value="C:nucleus"/>
    <property type="evidence" value="ECO:0007669"/>
    <property type="project" value="UniProtKB-SubCell"/>
</dbReference>
<dbReference type="GO" id="GO:0003677">
    <property type="term" value="F:DNA binding"/>
    <property type="evidence" value="ECO:0007669"/>
    <property type="project" value="UniProtKB-UniRule"/>
</dbReference>
<evidence type="ECO:0000256" key="9">
    <source>
        <dbReference type="PROSITE-ProRule" id="PRU00108"/>
    </source>
</evidence>
<name>A0AAV1VRW4_LUPLU</name>
<dbReference type="AlphaFoldDB" id="A0AAV1VRW4"/>
<dbReference type="InterPro" id="IPR017970">
    <property type="entry name" value="Homeobox_CS"/>
</dbReference>
<evidence type="ECO:0000256" key="6">
    <source>
        <dbReference type="ARBA" id="ARBA00023155"/>
    </source>
</evidence>
<reference evidence="13 14" key="1">
    <citation type="submission" date="2024-03" db="EMBL/GenBank/DDBJ databases">
        <authorList>
            <person name="Martinez-Hernandez J."/>
        </authorList>
    </citation>
    <scope>NUCLEOTIDE SEQUENCE [LARGE SCALE GENOMIC DNA]</scope>
</reference>
<feature type="compositionally biased region" description="Basic residues" evidence="11">
    <location>
        <begin position="18"/>
        <end position="27"/>
    </location>
</feature>
<dbReference type="PANTHER" id="PTHR45654:SF1">
    <property type="entry name" value="HOMEOBOX-LEUCINE ZIPPER PROTEIN HDG11"/>
    <property type="match status" value="1"/>
</dbReference>
<organism evidence="13 14">
    <name type="scientific">Lupinus luteus</name>
    <name type="common">European yellow lupine</name>
    <dbReference type="NCBI Taxonomy" id="3873"/>
    <lineage>
        <taxon>Eukaryota</taxon>
        <taxon>Viridiplantae</taxon>
        <taxon>Streptophyta</taxon>
        <taxon>Embryophyta</taxon>
        <taxon>Tracheophyta</taxon>
        <taxon>Spermatophyta</taxon>
        <taxon>Magnoliopsida</taxon>
        <taxon>eudicotyledons</taxon>
        <taxon>Gunneridae</taxon>
        <taxon>Pentapetalae</taxon>
        <taxon>rosids</taxon>
        <taxon>fabids</taxon>
        <taxon>Fabales</taxon>
        <taxon>Fabaceae</taxon>
        <taxon>Papilionoideae</taxon>
        <taxon>50 kb inversion clade</taxon>
        <taxon>genistoids sensu lato</taxon>
        <taxon>core genistoids</taxon>
        <taxon>Genisteae</taxon>
        <taxon>Lupinus</taxon>
    </lineage>
</organism>